<dbReference type="PANTHER" id="PTHR42811">
    <property type="entry name" value="SERINE ACETYLTRANSFERASE"/>
    <property type="match status" value="1"/>
</dbReference>
<comment type="caution">
    <text evidence="4">The sequence shown here is derived from an EMBL/GenBank/DDBJ whole genome shotgun (WGS) entry which is preliminary data.</text>
</comment>
<keyword evidence="3" id="KW-0012">Acyltransferase</keyword>
<proteinExistence type="predicted"/>
<protein>
    <recommendedName>
        <fullName evidence="6">Serine O-acetyltransferase</fullName>
    </recommendedName>
</protein>
<evidence type="ECO:0008006" key="6">
    <source>
        <dbReference type="Google" id="ProtNLM"/>
    </source>
</evidence>
<organism evidence="4 5">
    <name type="scientific">Candidatus Scalindua arabica</name>
    <dbReference type="NCBI Taxonomy" id="1127984"/>
    <lineage>
        <taxon>Bacteria</taxon>
        <taxon>Pseudomonadati</taxon>
        <taxon>Planctomycetota</taxon>
        <taxon>Candidatus Brocadiia</taxon>
        <taxon>Candidatus Brocadiales</taxon>
        <taxon>Candidatus Scalinduaceae</taxon>
        <taxon>Candidatus Scalindua</taxon>
    </lineage>
</organism>
<evidence type="ECO:0000256" key="3">
    <source>
        <dbReference type="ARBA" id="ARBA00023315"/>
    </source>
</evidence>
<evidence type="ECO:0000256" key="1">
    <source>
        <dbReference type="ARBA" id="ARBA00022605"/>
    </source>
</evidence>
<evidence type="ECO:0000313" key="5">
    <source>
        <dbReference type="Proteomes" id="UP000722750"/>
    </source>
</evidence>
<dbReference type="SUPFAM" id="SSF51161">
    <property type="entry name" value="Trimeric LpxA-like enzymes"/>
    <property type="match status" value="1"/>
</dbReference>
<dbReference type="CDD" id="cd03354">
    <property type="entry name" value="LbH_SAT"/>
    <property type="match status" value="1"/>
</dbReference>
<accession>A0A941W3Y8</accession>
<dbReference type="GO" id="GO:0016746">
    <property type="term" value="F:acyltransferase activity"/>
    <property type="evidence" value="ECO:0007669"/>
    <property type="project" value="UniProtKB-KW"/>
</dbReference>
<dbReference type="InterPro" id="IPR011004">
    <property type="entry name" value="Trimer_LpxA-like_sf"/>
</dbReference>
<dbReference type="EMBL" id="JAANXD010000047">
    <property type="protein sequence ID" value="MBS1258086.1"/>
    <property type="molecule type" value="Genomic_DNA"/>
</dbReference>
<dbReference type="AlphaFoldDB" id="A0A941W3Y8"/>
<keyword evidence="1" id="KW-0028">Amino-acid biosynthesis</keyword>
<dbReference type="Proteomes" id="UP000722750">
    <property type="component" value="Unassembled WGS sequence"/>
</dbReference>
<evidence type="ECO:0000256" key="2">
    <source>
        <dbReference type="ARBA" id="ARBA00022679"/>
    </source>
</evidence>
<name>A0A941W3Y8_9BACT</name>
<dbReference type="GO" id="GO:0008652">
    <property type="term" value="P:amino acid biosynthetic process"/>
    <property type="evidence" value="ECO:0007669"/>
    <property type="project" value="UniProtKB-KW"/>
</dbReference>
<dbReference type="Gene3D" id="2.160.10.10">
    <property type="entry name" value="Hexapeptide repeat proteins"/>
    <property type="match status" value="1"/>
</dbReference>
<evidence type="ECO:0000313" key="4">
    <source>
        <dbReference type="EMBL" id="MBS1258086.1"/>
    </source>
</evidence>
<dbReference type="Gene3D" id="1.10.3130.10">
    <property type="entry name" value="serine acetyltransferase, domain 1"/>
    <property type="match status" value="1"/>
</dbReference>
<dbReference type="InterPro" id="IPR045304">
    <property type="entry name" value="LbH_SAT"/>
</dbReference>
<gene>
    <name evidence="4" type="ORF">MAG551_01139</name>
</gene>
<dbReference type="InterPro" id="IPR042122">
    <property type="entry name" value="Ser_AcTrfase_N_sf"/>
</dbReference>
<sequence>MNNPINSKENESRLSSITSSIRESYEKHGGIKHLEEPCLPSKKEVGKLVKLLSTIMFPGFYEEATDDKNHLEGYLLAQCSNALECLSDLIQKSLRHECKEGIDCTRSEGECWDQAVEVSYLLLESIPEIREVVNLDIKAAYDGDPAANSYYEVVLSYPSVRAILVYRLAHFLELQEVPYIPRMMSEFIHEKTGIDIHPGAEIGPGFFIDHGTGVVIGCTSVLGKNVKFYQHVTLGALSLSNVDKIRKAKKKKRHPTVEDDVTIYAGSTILGGNTVIQKGSTIGGNVWLTRSVPPYTTVTFDSPYLIFKHKDEKVEKYVIDYQI</sequence>
<keyword evidence="2" id="KW-0808">Transferase</keyword>
<reference evidence="4" key="1">
    <citation type="journal article" date="2021" name="ISME J.">
        <title>Fine-scale metabolic discontinuity in a stratified prokaryote microbiome of a Red Sea deep halocline.</title>
        <authorList>
            <person name="Michoud G."/>
            <person name="Ngugi D.K."/>
            <person name="Barozzi A."/>
            <person name="Merlino G."/>
            <person name="Calleja M.L."/>
            <person name="Delgado-Huertas A."/>
            <person name="Moran X.A.G."/>
            <person name="Daffonchio D."/>
        </authorList>
    </citation>
    <scope>NUCLEOTIDE SEQUENCE</scope>
    <source>
        <strain evidence="4">SuakinDeep_MAG55_1</strain>
    </source>
</reference>